<dbReference type="InterPro" id="IPR014284">
    <property type="entry name" value="RNA_pol_sigma-70_dom"/>
</dbReference>
<organism evidence="2 3">
    <name type="scientific">Lentilactobacillus curieae</name>
    <dbReference type="NCBI Taxonomy" id="1138822"/>
    <lineage>
        <taxon>Bacteria</taxon>
        <taxon>Bacillati</taxon>
        <taxon>Bacillota</taxon>
        <taxon>Bacilli</taxon>
        <taxon>Lactobacillales</taxon>
        <taxon>Lactobacillaceae</taxon>
        <taxon>Lentilactobacillus</taxon>
    </lineage>
</organism>
<dbReference type="KEGG" id="lcu:PL11_007630"/>
<dbReference type="SUPFAM" id="SSF88946">
    <property type="entry name" value="Sigma2 domain of RNA polymerase sigma factors"/>
    <property type="match status" value="1"/>
</dbReference>
<evidence type="ECO:0000259" key="1">
    <source>
        <dbReference type="Pfam" id="PF04542"/>
    </source>
</evidence>
<dbReference type="GO" id="GO:0003700">
    <property type="term" value="F:DNA-binding transcription factor activity"/>
    <property type="evidence" value="ECO:0007669"/>
    <property type="project" value="InterPro"/>
</dbReference>
<proteinExistence type="predicted"/>
<dbReference type="InterPro" id="IPR007627">
    <property type="entry name" value="RNA_pol_sigma70_r2"/>
</dbReference>
<dbReference type="eggNOG" id="COG1595">
    <property type="taxonomic scope" value="Bacteria"/>
</dbReference>
<evidence type="ECO:0000313" key="2">
    <source>
        <dbReference type="EMBL" id="AQW21793.1"/>
    </source>
</evidence>
<sequence length="182" mass="21402">MNSINEQQKVIVALNGDDVAFEEIFVKYYPVVRKVRNNFFVSGMDKDDWDQEARIILYRSMQKFNPSLRVSFGSFYSRSLRNRAIDLVRQTNAQKRVPEGHLTSIDVNEAYYCDTVEDEASACPERTMIYLEKFKWILDGCSSMERDAFLRMMSTPNEDLNLTSERAMINAFERCRRKFKND</sequence>
<protein>
    <recommendedName>
        <fullName evidence="1">RNA polymerase sigma-70 region 2 domain-containing protein</fullName>
    </recommendedName>
</protein>
<keyword evidence="3" id="KW-1185">Reference proteome</keyword>
<dbReference type="OrthoDB" id="1767844at2"/>
<dbReference type="Proteomes" id="UP000030361">
    <property type="component" value="Chromosome"/>
</dbReference>
<dbReference type="EMBL" id="CP018906">
    <property type="protein sequence ID" value="AQW21793.1"/>
    <property type="molecule type" value="Genomic_DNA"/>
</dbReference>
<reference evidence="2 3" key="1">
    <citation type="journal article" date="2015" name="Genome Announc.">
        <title>Genome Sequence of Lactobacillus curieae CCTCC M 2011381T, a Novel Producer of Gamma-aminobutyric Acid.</title>
        <authorList>
            <person name="Wang Y."/>
            <person name="Wang Y."/>
            <person name="Lang C."/>
            <person name="Wei D."/>
            <person name="Xu P."/>
            <person name="Xie J."/>
        </authorList>
    </citation>
    <scope>NUCLEOTIDE SEQUENCE [LARGE SCALE GENOMIC DNA]</scope>
    <source>
        <strain evidence="2 3">CCTCC M 2011381</strain>
    </source>
</reference>
<dbReference type="Gene3D" id="1.10.1740.10">
    <property type="match status" value="1"/>
</dbReference>
<gene>
    <name evidence="2" type="ORF">PL11_007630</name>
</gene>
<dbReference type="Pfam" id="PF04542">
    <property type="entry name" value="Sigma70_r2"/>
    <property type="match status" value="1"/>
</dbReference>
<feature type="domain" description="RNA polymerase sigma-70 region 2" evidence="1">
    <location>
        <begin position="25"/>
        <end position="92"/>
    </location>
</feature>
<dbReference type="InterPro" id="IPR013325">
    <property type="entry name" value="RNA_pol_sigma_r2"/>
</dbReference>
<dbReference type="GO" id="GO:0006352">
    <property type="term" value="P:DNA-templated transcription initiation"/>
    <property type="evidence" value="ECO:0007669"/>
    <property type="project" value="InterPro"/>
</dbReference>
<dbReference type="RefSeq" id="WP_052127793.1">
    <property type="nucleotide sequence ID" value="NZ_CP018906.1"/>
</dbReference>
<dbReference type="AlphaFoldDB" id="A0A1S6QJN2"/>
<evidence type="ECO:0000313" key="3">
    <source>
        <dbReference type="Proteomes" id="UP000030361"/>
    </source>
</evidence>
<dbReference type="NCBIfam" id="TIGR02937">
    <property type="entry name" value="sigma70-ECF"/>
    <property type="match status" value="1"/>
</dbReference>
<accession>A0A1S6QJN2</accession>
<name>A0A1S6QJN2_9LACO</name>